<evidence type="ECO:0000256" key="4">
    <source>
        <dbReference type="ARBA" id="ARBA00023315"/>
    </source>
</evidence>
<keyword evidence="4 6" id="KW-0012">Acyltransferase</keyword>
<dbReference type="Gene3D" id="3.40.366.10">
    <property type="entry name" value="Malonyl-Coenzyme A Acyl Carrier Protein, domain 2"/>
    <property type="match status" value="1"/>
</dbReference>
<dbReference type="InterPro" id="IPR004410">
    <property type="entry name" value="Malonyl_CoA-ACP_transAc_FabD"/>
</dbReference>
<dbReference type="OrthoDB" id="9808564at2"/>
<dbReference type="GO" id="GO:0006633">
    <property type="term" value="P:fatty acid biosynthetic process"/>
    <property type="evidence" value="ECO:0007669"/>
    <property type="project" value="TreeGrafter"/>
</dbReference>
<comment type="catalytic activity">
    <reaction evidence="5 6">
        <text>holo-[ACP] + malonyl-CoA = malonyl-[ACP] + CoA</text>
        <dbReference type="Rhea" id="RHEA:41792"/>
        <dbReference type="Rhea" id="RHEA-COMP:9623"/>
        <dbReference type="Rhea" id="RHEA-COMP:9685"/>
        <dbReference type="ChEBI" id="CHEBI:57287"/>
        <dbReference type="ChEBI" id="CHEBI:57384"/>
        <dbReference type="ChEBI" id="CHEBI:64479"/>
        <dbReference type="ChEBI" id="CHEBI:78449"/>
        <dbReference type="EC" id="2.3.1.39"/>
    </reaction>
</comment>
<dbReference type="SUPFAM" id="SSF55048">
    <property type="entry name" value="Probable ACP-binding domain of malonyl-CoA ACP transacylase"/>
    <property type="match status" value="1"/>
</dbReference>
<evidence type="ECO:0000313" key="10">
    <source>
        <dbReference type="Proteomes" id="UP000005870"/>
    </source>
</evidence>
<dbReference type="RefSeq" id="WP_014161146.1">
    <property type="nucleotide sequence ID" value="NC_016147.2"/>
</dbReference>
<dbReference type="Proteomes" id="UP000005870">
    <property type="component" value="Chromosome"/>
</dbReference>
<dbReference type="InterPro" id="IPR016036">
    <property type="entry name" value="Malonyl_transacylase_ACP-bd"/>
</dbReference>
<evidence type="ECO:0000256" key="5">
    <source>
        <dbReference type="ARBA" id="ARBA00048462"/>
    </source>
</evidence>
<dbReference type="KEGG" id="psd:DSC_11645"/>
<evidence type="ECO:0000256" key="2">
    <source>
        <dbReference type="ARBA" id="ARBA00018953"/>
    </source>
</evidence>
<dbReference type="HOGENOM" id="CLU_030558_0_0_6"/>
<dbReference type="SMART" id="SM00827">
    <property type="entry name" value="PKS_AT"/>
    <property type="match status" value="1"/>
</dbReference>
<dbReference type="GO" id="GO:0004314">
    <property type="term" value="F:[acyl-carrier-protein] S-malonyltransferase activity"/>
    <property type="evidence" value="ECO:0007669"/>
    <property type="project" value="UniProtKB-EC"/>
</dbReference>
<sequence>MTDSALAFVFPGQGSQSLGMLAELAELHPRVRDTFNEASDGAGADLWALSQGGPEEMLGRTEYTQPALLAAGIAVWRLWQEQGGAVPARLAGHSLGEYTALVAAGALSLHDGAHLVRIRGQLMQDAAPAGVGAMAAVLGAEDAMVAQVCEQVSGTKVVVPANYNAPGQIVIGGDAAAVDAAIAELNARGIRKTVKLAVSVPSHTPLMREAANRLAETIKGIAWQLPALPVVQNVDAQVHDSIEAIGQALVRQLYLPVRWTDCVQALIAAGATRIAECGPGKVLTGLAKRIDKSVDSRALSTPADFQGALETWKAA</sequence>
<dbReference type="InterPro" id="IPR014043">
    <property type="entry name" value="Acyl_transferase_dom"/>
</dbReference>
<proteinExistence type="inferred from homology"/>
<feature type="active site" evidence="7">
    <location>
        <position position="203"/>
    </location>
</feature>
<dbReference type="InterPro" id="IPR016035">
    <property type="entry name" value="Acyl_Trfase/lysoPLipase"/>
</dbReference>
<name>G7UQH0_PSEUP</name>
<dbReference type="Pfam" id="PF00698">
    <property type="entry name" value="Acyl_transf_1"/>
    <property type="match status" value="1"/>
</dbReference>
<evidence type="ECO:0000256" key="6">
    <source>
        <dbReference type="PIRNR" id="PIRNR000446"/>
    </source>
</evidence>
<dbReference type="GO" id="GO:0005829">
    <property type="term" value="C:cytosol"/>
    <property type="evidence" value="ECO:0007669"/>
    <property type="project" value="TreeGrafter"/>
</dbReference>
<dbReference type="STRING" id="1045855.DSC_11645"/>
<protein>
    <recommendedName>
        <fullName evidence="2 6">Malonyl CoA-acyl carrier protein transacylase</fullName>
        <ecNumber evidence="1 6">2.3.1.39</ecNumber>
    </recommendedName>
</protein>
<feature type="domain" description="Malonyl-CoA:ACP transacylase (MAT)" evidence="8">
    <location>
        <begin position="9"/>
        <end position="312"/>
    </location>
</feature>
<accession>G7UQH0</accession>
<dbReference type="FunFam" id="3.30.70.250:FF:000001">
    <property type="entry name" value="Malonyl CoA-acyl carrier protein transacylase"/>
    <property type="match status" value="1"/>
</dbReference>
<evidence type="ECO:0000256" key="3">
    <source>
        <dbReference type="ARBA" id="ARBA00022679"/>
    </source>
</evidence>
<dbReference type="PANTHER" id="PTHR42681">
    <property type="entry name" value="MALONYL-COA-ACYL CARRIER PROTEIN TRANSACYLASE, MITOCHONDRIAL"/>
    <property type="match status" value="1"/>
</dbReference>
<dbReference type="AlphaFoldDB" id="G7UQH0"/>
<evidence type="ECO:0000256" key="7">
    <source>
        <dbReference type="PIRSR" id="PIRSR000446-1"/>
    </source>
</evidence>
<feature type="active site" evidence="7">
    <location>
        <position position="94"/>
    </location>
</feature>
<evidence type="ECO:0000313" key="9">
    <source>
        <dbReference type="EMBL" id="AER56973.1"/>
    </source>
</evidence>
<keyword evidence="3 6" id="KW-0808">Transferase</keyword>
<dbReference type="EMBL" id="CP003093">
    <property type="protein sequence ID" value="AER56973.1"/>
    <property type="molecule type" value="Genomic_DNA"/>
</dbReference>
<organism evidence="9 10">
    <name type="scientific">Pseudoxanthomonas spadix (strain BD-a59)</name>
    <dbReference type="NCBI Taxonomy" id="1045855"/>
    <lineage>
        <taxon>Bacteria</taxon>
        <taxon>Pseudomonadati</taxon>
        <taxon>Pseudomonadota</taxon>
        <taxon>Gammaproteobacteria</taxon>
        <taxon>Lysobacterales</taxon>
        <taxon>Lysobacteraceae</taxon>
        <taxon>Pseudoxanthomonas</taxon>
    </lineage>
</organism>
<dbReference type="eggNOG" id="COG0331">
    <property type="taxonomic scope" value="Bacteria"/>
</dbReference>
<dbReference type="SUPFAM" id="SSF52151">
    <property type="entry name" value="FabD/lysophospholipase-like"/>
    <property type="match status" value="1"/>
</dbReference>
<dbReference type="InterPro" id="IPR001227">
    <property type="entry name" value="Ac_transferase_dom_sf"/>
</dbReference>
<evidence type="ECO:0000256" key="1">
    <source>
        <dbReference type="ARBA" id="ARBA00013258"/>
    </source>
</evidence>
<dbReference type="InterPro" id="IPR050858">
    <property type="entry name" value="Mal-CoA-ACP_Trans/PKS_FabD"/>
</dbReference>
<dbReference type="NCBIfam" id="TIGR00128">
    <property type="entry name" value="fabD"/>
    <property type="match status" value="1"/>
</dbReference>
<dbReference type="EC" id="2.3.1.39" evidence="1 6"/>
<dbReference type="PANTHER" id="PTHR42681:SF1">
    <property type="entry name" value="MALONYL-COA-ACYL CARRIER PROTEIN TRANSACYLASE, MITOCHONDRIAL"/>
    <property type="match status" value="1"/>
</dbReference>
<keyword evidence="10" id="KW-1185">Reference proteome</keyword>
<comment type="similarity">
    <text evidence="6">Belongs to the fabD family.</text>
</comment>
<reference evidence="9 10" key="1">
    <citation type="journal article" date="2012" name="J. Bacteriol.">
        <title>Complete Genome Sequence of the BTEX-Degrading Bacterium Pseudoxanthomonas spadix BD-a59.</title>
        <authorList>
            <person name="Lee S.H."/>
            <person name="Jin H.M."/>
            <person name="Lee H.J."/>
            <person name="Kim J.M."/>
            <person name="Jeon C.O."/>
        </authorList>
    </citation>
    <scope>NUCLEOTIDE SEQUENCE [LARGE SCALE GENOMIC DNA]</scope>
    <source>
        <strain evidence="9 10">BD-a59</strain>
    </source>
</reference>
<gene>
    <name evidence="9" type="ordered locus">DSC_11645</name>
</gene>
<evidence type="ECO:0000259" key="8">
    <source>
        <dbReference type="SMART" id="SM00827"/>
    </source>
</evidence>
<dbReference type="InterPro" id="IPR024925">
    <property type="entry name" value="Malonyl_CoA-ACP_transAc"/>
</dbReference>
<dbReference type="PIRSF" id="PIRSF000446">
    <property type="entry name" value="Mct"/>
    <property type="match status" value="1"/>
</dbReference>
<dbReference type="Gene3D" id="3.30.70.250">
    <property type="entry name" value="Malonyl-CoA ACP transacylase, ACP-binding"/>
    <property type="match status" value="1"/>
</dbReference>